<dbReference type="PANTHER" id="PTHR11820:SF7">
    <property type="entry name" value="ACYLPYRUVASE FAHD1, MITOCHONDRIAL"/>
    <property type="match status" value="1"/>
</dbReference>
<feature type="domain" description="Fumarylacetoacetase-like C-terminal" evidence="5">
    <location>
        <begin position="77"/>
        <end position="291"/>
    </location>
</feature>
<dbReference type="SUPFAM" id="SSF56529">
    <property type="entry name" value="FAH"/>
    <property type="match status" value="1"/>
</dbReference>
<dbReference type="Pfam" id="PF01557">
    <property type="entry name" value="FAA_hydrolase"/>
    <property type="match status" value="1"/>
</dbReference>
<evidence type="ECO:0000256" key="1">
    <source>
        <dbReference type="ARBA" id="ARBA00001946"/>
    </source>
</evidence>
<accession>A0A1W6YXA7</accession>
<reference evidence="6 7" key="1">
    <citation type="submission" date="2017-05" db="EMBL/GenBank/DDBJ databases">
        <title>Complete and WGS of Bordetella genogroups.</title>
        <authorList>
            <person name="Spilker T."/>
            <person name="LiPuma J."/>
        </authorList>
    </citation>
    <scope>NUCLEOTIDE SEQUENCE [LARGE SCALE GENOMIC DNA]</scope>
    <source>
        <strain evidence="6 7">AU17164</strain>
    </source>
</reference>
<evidence type="ECO:0000313" key="6">
    <source>
        <dbReference type="EMBL" id="ARP85735.1"/>
    </source>
</evidence>
<protein>
    <submittedName>
        <fullName evidence="6">Hydrolase</fullName>
    </submittedName>
</protein>
<dbReference type="RefSeq" id="WP_086071770.1">
    <property type="nucleotide sequence ID" value="NZ_CP021109.1"/>
</dbReference>
<organism evidence="6 7">
    <name type="scientific">Bordetella genomosp. 9</name>
    <dbReference type="NCBI Taxonomy" id="1416803"/>
    <lineage>
        <taxon>Bacteria</taxon>
        <taxon>Pseudomonadati</taxon>
        <taxon>Pseudomonadota</taxon>
        <taxon>Betaproteobacteria</taxon>
        <taxon>Burkholderiales</taxon>
        <taxon>Alcaligenaceae</taxon>
        <taxon>Bordetella</taxon>
    </lineage>
</organism>
<dbReference type="AlphaFoldDB" id="A0A1W6YXA7"/>
<dbReference type="Gene3D" id="3.90.850.10">
    <property type="entry name" value="Fumarylacetoacetase-like, C-terminal domain"/>
    <property type="match status" value="1"/>
</dbReference>
<dbReference type="GO" id="GO:0046872">
    <property type="term" value="F:metal ion binding"/>
    <property type="evidence" value="ECO:0007669"/>
    <property type="project" value="UniProtKB-KW"/>
</dbReference>
<comment type="cofactor">
    <cofactor evidence="1">
        <name>Mg(2+)</name>
        <dbReference type="ChEBI" id="CHEBI:18420"/>
    </cofactor>
</comment>
<keyword evidence="7" id="KW-1185">Reference proteome</keyword>
<comment type="similarity">
    <text evidence="2">Belongs to the FAH family.</text>
</comment>
<dbReference type="PANTHER" id="PTHR11820">
    <property type="entry name" value="ACYLPYRUVASE"/>
    <property type="match status" value="1"/>
</dbReference>
<keyword evidence="3" id="KW-0479">Metal-binding</keyword>
<evidence type="ECO:0000256" key="2">
    <source>
        <dbReference type="ARBA" id="ARBA00010211"/>
    </source>
</evidence>
<sequence length="292" mass="31800">MKFAQLLYRDQRIVAVVDGENRQFWPVSDLAPGFSGDMVQLVQDYDGLRHSLAPKGEGTPLDRAKVLAPIEQPRRNIFCVGKNYHEHAAEFSKSGFDSSAKEGEHAPEAPVVFTKAYNTVIGPGDKIPPHSEVTQQLDYEAELAVVIGKAGRGIKKADAFAHVFGYTIVNDFTARDLQKRHRQWFLGKSLDGFCPMGPYVVTADALDATQLDVKCWVNGELRQNANTSLLIFDIPTLIETISAGIELKPGDVIATGTPAGVGIGFNPPRFVKSGDVIRIEIQGIGVLENAVA</sequence>
<dbReference type="GO" id="GO:0018773">
    <property type="term" value="F:acetylpyruvate hydrolase activity"/>
    <property type="evidence" value="ECO:0007669"/>
    <property type="project" value="TreeGrafter"/>
</dbReference>
<dbReference type="GO" id="GO:0019752">
    <property type="term" value="P:carboxylic acid metabolic process"/>
    <property type="evidence" value="ECO:0007669"/>
    <property type="project" value="UniProtKB-ARBA"/>
</dbReference>
<dbReference type="InterPro" id="IPR036663">
    <property type="entry name" value="Fumarylacetoacetase_C_sf"/>
</dbReference>
<evidence type="ECO:0000259" key="5">
    <source>
        <dbReference type="Pfam" id="PF01557"/>
    </source>
</evidence>
<evidence type="ECO:0000256" key="4">
    <source>
        <dbReference type="ARBA" id="ARBA00022801"/>
    </source>
</evidence>
<dbReference type="GO" id="GO:0016853">
    <property type="term" value="F:isomerase activity"/>
    <property type="evidence" value="ECO:0007669"/>
    <property type="project" value="UniProtKB-ARBA"/>
</dbReference>
<dbReference type="InterPro" id="IPR011234">
    <property type="entry name" value="Fumarylacetoacetase-like_C"/>
</dbReference>
<name>A0A1W6YXA7_9BORD</name>
<dbReference type="EMBL" id="CP021109">
    <property type="protein sequence ID" value="ARP85735.1"/>
    <property type="molecule type" value="Genomic_DNA"/>
</dbReference>
<evidence type="ECO:0000256" key="3">
    <source>
        <dbReference type="ARBA" id="ARBA00022723"/>
    </source>
</evidence>
<dbReference type="Proteomes" id="UP000194139">
    <property type="component" value="Chromosome"/>
</dbReference>
<proteinExistence type="inferred from homology"/>
<gene>
    <name evidence="6" type="ORF">CAL13_05585</name>
</gene>
<dbReference type="FunFam" id="3.90.850.10:FF:000002">
    <property type="entry name" value="2-hydroxyhepta-2,4-diene-1,7-dioate isomerase"/>
    <property type="match status" value="1"/>
</dbReference>
<evidence type="ECO:0000313" key="7">
    <source>
        <dbReference type="Proteomes" id="UP000194139"/>
    </source>
</evidence>
<keyword evidence="4 6" id="KW-0378">Hydrolase</keyword>